<dbReference type="AlphaFoldDB" id="A0A1I3BPL4"/>
<name>A0A1I3BPL4_9ACTN</name>
<reference evidence="2 3" key="1">
    <citation type="submission" date="2016-10" db="EMBL/GenBank/DDBJ databases">
        <authorList>
            <person name="de Groot N.N."/>
        </authorList>
    </citation>
    <scope>NUCLEOTIDE SEQUENCE [LARGE SCALE GENOMIC DNA]</scope>
    <source>
        <strain evidence="2 3">CGMCC 1.11156</strain>
    </source>
</reference>
<accession>A0A1I3BPL4</accession>
<feature type="transmembrane region" description="Helical" evidence="1">
    <location>
        <begin position="118"/>
        <end position="134"/>
    </location>
</feature>
<evidence type="ECO:0008006" key="4">
    <source>
        <dbReference type="Google" id="ProtNLM"/>
    </source>
</evidence>
<organism evidence="2 3">
    <name type="scientific">Nocardioides psychrotolerans</name>
    <dbReference type="NCBI Taxonomy" id="1005945"/>
    <lineage>
        <taxon>Bacteria</taxon>
        <taxon>Bacillati</taxon>
        <taxon>Actinomycetota</taxon>
        <taxon>Actinomycetes</taxon>
        <taxon>Propionibacteriales</taxon>
        <taxon>Nocardioidaceae</taxon>
        <taxon>Nocardioides</taxon>
    </lineage>
</organism>
<keyword evidence="3" id="KW-1185">Reference proteome</keyword>
<sequence>MITAGVAFALAAALHAGFQLTVTALVYPVLARVPASLWRDAHARHSRLIVPLVGMTYGALVPTGAWLLASSPSTLGVAAVLAAAGSVVVTAVAAAPTHGRLVTPDPALLRRLLRADRLRGLFAVLALVLAVAALG</sequence>
<proteinExistence type="predicted"/>
<feature type="transmembrane region" description="Helical" evidence="1">
    <location>
        <begin position="75"/>
        <end position="97"/>
    </location>
</feature>
<dbReference type="STRING" id="1005945.SAMN05216561_101250"/>
<keyword evidence="1" id="KW-0472">Membrane</keyword>
<feature type="transmembrane region" description="Helical" evidence="1">
    <location>
        <begin position="6"/>
        <end position="27"/>
    </location>
</feature>
<keyword evidence="1" id="KW-0812">Transmembrane</keyword>
<evidence type="ECO:0000313" key="3">
    <source>
        <dbReference type="Proteomes" id="UP000198649"/>
    </source>
</evidence>
<dbReference type="RefSeq" id="WP_091109741.1">
    <property type="nucleotide sequence ID" value="NZ_BKAF01000001.1"/>
</dbReference>
<dbReference type="Proteomes" id="UP000198649">
    <property type="component" value="Unassembled WGS sequence"/>
</dbReference>
<gene>
    <name evidence="2" type="ORF">SAMN05216561_101250</name>
</gene>
<evidence type="ECO:0000313" key="2">
    <source>
        <dbReference type="EMBL" id="SFH64110.1"/>
    </source>
</evidence>
<feature type="transmembrane region" description="Helical" evidence="1">
    <location>
        <begin position="48"/>
        <end position="69"/>
    </location>
</feature>
<protein>
    <recommendedName>
        <fullName evidence="4">DUF1772 domain-containing protein</fullName>
    </recommendedName>
</protein>
<dbReference type="OrthoDB" id="3405989at2"/>
<keyword evidence="1" id="KW-1133">Transmembrane helix</keyword>
<evidence type="ECO:0000256" key="1">
    <source>
        <dbReference type="SAM" id="Phobius"/>
    </source>
</evidence>
<dbReference type="EMBL" id="FOQG01000001">
    <property type="protein sequence ID" value="SFH64110.1"/>
    <property type="molecule type" value="Genomic_DNA"/>
</dbReference>